<dbReference type="InterPro" id="IPR016181">
    <property type="entry name" value="Acyl_CoA_acyltransferase"/>
</dbReference>
<dbReference type="GO" id="GO:1990189">
    <property type="term" value="F:protein N-terminal-serine acetyltransferase activity"/>
    <property type="evidence" value="ECO:0007669"/>
    <property type="project" value="TreeGrafter"/>
</dbReference>
<dbReference type="PANTHER" id="PTHR43441:SF2">
    <property type="entry name" value="FAMILY ACETYLTRANSFERASE, PUTATIVE (AFU_ORTHOLOGUE AFUA_7G00850)-RELATED"/>
    <property type="match status" value="1"/>
</dbReference>
<dbReference type="InterPro" id="IPR000182">
    <property type="entry name" value="GNAT_dom"/>
</dbReference>
<dbReference type="OrthoDB" id="41238at2759"/>
<evidence type="ECO:0000313" key="3">
    <source>
        <dbReference type="Proteomes" id="UP000053617"/>
    </source>
</evidence>
<keyword evidence="3" id="KW-1185">Reference proteome</keyword>
<name>A0A0D2ILI2_9EURO</name>
<dbReference type="FunFam" id="3.40.630.30:FF:000047">
    <property type="entry name" value="Acetyltransferase, GNAT family"/>
    <property type="match status" value="1"/>
</dbReference>
<gene>
    <name evidence="2" type="ORF">Z518_04560</name>
</gene>
<dbReference type="EMBL" id="KN847477">
    <property type="protein sequence ID" value="KIX06584.1"/>
    <property type="molecule type" value="Genomic_DNA"/>
</dbReference>
<dbReference type="AlphaFoldDB" id="A0A0D2ILI2"/>
<evidence type="ECO:0000259" key="1">
    <source>
        <dbReference type="PROSITE" id="PS51186"/>
    </source>
</evidence>
<dbReference type="VEuPathDB" id="FungiDB:Z518_04560"/>
<dbReference type="PROSITE" id="PS51186">
    <property type="entry name" value="GNAT"/>
    <property type="match status" value="1"/>
</dbReference>
<dbReference type="Gene3D" id="3.40.630.30">
    <property type="match status" value="1"/>
</dbReference>
<evidence type="ECO:0000313" key="2">
    <source>
        <dbReference type="EMBL" id="KIX06584.1"/>
    </source>
</evidence>
<protein>
    <submittedName>
        <fullName evidence="2">Rhinocladiella mackenziei CBS 650.93 unplaced genomic scaffold supercont1.3, whole genome shotgun sequence</fullName>
    </submittedName>
</protein>
<dbReference type="RefSeq" id="XP_013273720.1">
    <property type="nucleotide sequence ID" value="XM_013418266.1"/>
</dbReference>
<accession>A0A0D2ILI2</accession>
<sequence>MWVEIPLRPQVRPVVRSADENCRAEAVTAKWQQDIGPAVSSQPGPRPSQVALKGKIVTMEPLTATHAPGLYDSVKGDDKSHLWTYLGDESYASLEELRTAVTAKSESEDPLFFAIVHNKTKVPLGWAALMRIDAKNRVIEIGNILFTPLMQRNTSATEAMYIMAKYVFEDLRYRRYEWKCDNFNVPSKKAAIRLGFTFEGIFRQHMIYKNRSRDTAWFSMIDSDWPVIKNAFEAWLDDANFDKEGKQLRRLEELRASLPDQQGPVTLKI</sequence>
<dbReference type="HOGENOM" id="CLU_013985_1_2_1"/>
<reference evidence="2 3" key="1">
    <citation type="submission" date="2015-01" db="EMBL/GenBank/DDBJ databases">
        <title>The Genome Sequence of Rhinocladiella mackenzie CBS 650.93.</title>
        <authorList>
            <consortium name="The Broad Institute Genomics Platform"/>
            <person name="Cuomo C."/>
            <person name="de Hoog S."/>
            <person name="Gorbushina A."/>
            <person name="Stielow B."/>
            <person name="Teixiera M."/>
            <person name="Abouelleil A."/>
            <person name="Chapman S.B."/>
            <person name="Priest M."/>
            <person name="Young S.K."/>
            <person name="Wortman J."/>
            <person name="Nusbaum C."/>
            <person name="Birren B."/>
        </authorList>
    </citation>
    <scope>NUCLEOTIDE SEQUENCE [LARGE SCALE GENOMIC DNA]</scope>
    <source>
        <strain evidence="2 3">CBS 650.93</strain>
    </source>
</reference>
<organism evidence="2 3">
    <name type="scientific">Rhinocladiella mackenziei CBS 650.93</name>
    <dbReference type="NCBI Taxonomy" id="1442369"/>
    <lineage>
        <taxon>Eukaryota</taxon>
        <taxon>Fungi</taxon>
        <taxon>Dikarya</taxon>
        <taxon>Ascomycota</taxon>
        <taxon>Pezizomycotina</taxon>
        <taxon>Eurotiomycetes</taxon>
        <taxon>Chaetothyriomycetidae</taxon>
        <taxon>Chaetothyriales</taxon>
        <taxon>Herpotrichiellaceae</taxon>
        <taxon>Rhinocladiella</taxon>
    </lineage>
</organism>
<dbReference type="GO" id="GO:0008999">
    <property type="term" value="F:protein-N-terminal-alanine acetyltransferase activity"/>
    <property type="evidence" value="ECO:0007669"/>
    <property type="project" value="TreeGrafter"/>
</dbReference>
<proteinExistence type="predicted"/>
<dbReference type="PANTHER" id="PTHR43441">
    <property type="entry name" value="RIBOSOMAL-PROTEIN-SERINE ACETYLTRANSFERASE"/>
    <property type="match status" value="1"/>
</dbReference>
<dbReference type="GeneID" id="25292631"/>
<feature type="domain" description="N-acetyltransferase" evidence="1">
    <location>
        <begin position="57"/>
        <end position="214"/>
    </location>
</feature>
<dbReference type="SUPFAM" id="SSF55729">
    <property type="entry name" value="Acyl-CoA N-acyltransferases (Nat)"/>
    <property type="match status" value="1"/>
</dbReference>
<dbReference type="Pfam" id="PF13302">
    <property type="entry name" value="Acetyltransf_3"/>
    <property type="match status" value="1"/>
</dbReference>
<dbReference type="InterPro" id="IPR051908">
    <property type="entry name" value="Ribosomal_N-acetyltransferase"/>
</dbReference>
<dbReference type="Proteomes" id="UP000053617">
    <property type="component" value="Unassembled WGS sequence"/>
</dbReference>